<organism evidence="1 2">
    <name type="scientific">Paucidesulfovibrio gracilis DSM 16080</name>
    <dbReference type="NCBI Taxonomy" id="1121449"/>
    <lineage>
        <taxon>Bacteria</taxon>
        <taxon>Pseudomonadati</taxon>
        <taxon>Thermodesulfobacteriota</taxon>
        <taxon>Desulfovibrionia</taxon>
        <taxon>Desulfovibrionales</taxon>
        <taxon>Desulfovibrionaceae</taxon>
        <taxon>Paucidesulfovibrio</taxon>
    </lineage>
</organism>
<reference evidence="1 2" key="1">
    <citation type="submission" date="2017-02" db="EMBL/GenBank/DDBJ databases">
        <authorList>
            <person name="Peterson S.W."/>
        </authorList>
    </citation>
    <scope>NUCLEOTIDE SEQUENCE [LARGE SCALE GENOMIC DNA]</scope>
    <source>
        <strain evidence="1 2">DSM 16080</strain>
    </source>
</reference>
<accession>A0A1T4XG28</accession>
<evidence type="ECO:0000313" key="2">
    <source>
        <dbReference type="Proteomes" id="UP000190027"/>
    </source>
</evidence>
<sequence length="196" mass="21661">MCALTINSNTGYGVYNTGFGLNGTKSGSGRDVASLNTRELREQIDKILEGVPKSGSKLSFQDVMDYRDKLREEFESIAKEELGALGVDTERDFTLSYDAATDKVTVDPEHPDKEIIDRYFEETPEMREAFAKIVSLSKLSGAAEKTLSPTQFRQQMQAQAMSWWAEENGNMGWFSGGGMMNAEAGLQLFGGVNMQV</sequence>
<dbReference type="AlphaFoldDB" id="A0A1T4XG28"/>
<name>A0A1T4XG28_9BACT</name>
<dbReference type="Proteomes" id="UP000190027">
    <property type="component" value="Unassembled WGS sequence"/>
</dbReference>
<gene>
    <name evidence="1" type="ORF">SAMN02745704_02110</name>
</gene>
<dbReference type="RefSeq" id="WP_078717660.1">
    <property type="nucleotide sequence ID" value="NZ_FUYC01000010.1"/>
</dbReference>
<dbReference type="EMBL" id="FUYC01000010">
    <property type="protein sequence ID" value="SKA88347.1"/>
    <property type="molecule type" value="Genomic_DNA"/>
</dbReference>
<protein>
    <submittedName>
        <fullName evidence="1">Uncharacterized protein</fullName>
    </submittedName>
</protein>
<evidence type="ECO:0000313" key="1">
    <source>
        <dbReference type="EMBL" id="SKA88347.1"/>
    </source>
</evidence>
<dbReference type="OrthoDB" id="5456005at2"/>
<keyword evidence="2" id="KW-1185">Reference proteome</keyword>
<proteinExistence type="predicted"/>